<dbReference type="EMBL" id="JARJCW010000001">
    <property type="protein sequence ID" value="KAJ7230135.1"/>
    <property type="molecule type" value="Genomic_DNA"/>
</dbReference>
<accession>A0AAD7E5I0</accession>
<evidence type="ECO:0000313" key="1">
    <source>
        <dbReference type="EMBL" id="KAJ7230135.1"/>
    </source>
</evidence>
<dbReference type="AlphaFoldDB" id="A0AAD7E5I0"/>
<dbReference type="Proteomes" id="UP001219525">
    <property type="component" value="Unassembled WGS sequence"/>
</dbReference>
<keyword evidence="2" id="KW-1185">Reference proteome</keyword>
<comment type="caution">
    <text evidence="1">The sequence shown here is derived from an EMBL/GenBank/DDBJ whole genome shotgun (WGS) entry which is preliminary data.</text>
</comment>
<sequence>MPSAAPAYMDNDSALHARTRARFHSYLVIPDSIYPRPPLAAPHAYTAALEAALLLRSKYSPLTARSAAPAPACTVGGNSCTSGALRSPGRIAILLSPCSRAHVRRDEYAAAVFVHLGLCGYEGVMYSGRGGRWRQLRVVLVWCCGSPRITAGSRSKYSGNFLRGEMGLSAVEWDSRVCLFDDPRCREIRVTPADVFPCCLGLAQSHFDGAESHSGVL</sequence>
<evidence type="ECO:0000313" key="2">
    <source>
        <dbReference type="Proteomes" id="UP001219525"/>
    </source>
</evidence>
<name>A0AAD7E5I0_9AGAR</name>
<protein>
    <submittedName>
        <fullName evidence="1">Uncharacterized protein</fullName>
    </submittedName>
</protein>
<reference evidence="1" key="1">
    <citation type="submission" date="2023-03" db="EMBL/GenBank/DDBJ databases">
        <title>Massive genome expansion in bonnet fungi (Mycena s.s.) driven by repeated elements and novel gene families across ecological guilds.</title>
        <authorList>
            <consortium name="Lawrence Berkeley National Laboratory"/>
            <person name="Harder C.B."/>
            <person name="Miyauchi S."/>
            <person name="Viragh M."/>
            <person name="Kuo A."/>
            <person name="Thoen E."/>
            <person name="Andreopoulos B."/>
            <person name="Lu D."/>
            <person name="Skrede I."/>
            <person name="Drula E."/>
            <person name="Henrissat B."/>
            <person name="Morin E."/>
            <person name="Kohler A."/>
            <person name="Barry K."/>
            <person name="LaButti K."/>
            <person name="Morin E."/>
            <person name="Salamov A."/>
            <person name="Lipzen A."/>
            <person name="Mereny Z."/>
            <person name="Hegedus B."/>
            <person name="Baldrian P."/>
            <person name="Stursova M."/>
            <person name="Weitz H."/>
            <person name="Taylor A."/>
            <person name="Grigoriev I.V."/>
            <person name="Nagy L.G."/>
            <person name="Martin F."/>
            <person name="Kauserud H."/>
        </authorList>
    </citation>
    <scope>NUCLEOTIDE SEQUENCE</scope>
    <source>
        <strain evidence="1">9144</strain>
    </source>
</reference>
<organism evidence="1 2">
    <name type="scientific">Mycena pura</name>
    <dbReference type="NCBI Taxonomy" id="153505"/>
    <lineage>
        <taxon>Eukaryota</taxon>
        <taxon>Fungi</taxon>
        <taxon>Dikarya</taxon>
        <taxon>Basidiomycota</taxon>
        <taxon>Agaricomycotina</taxon>
        <taxon>Agaricomycetes</taxon>
        <taxon>Agaricomycetidae</taxon>
        <taxon>Agaricales</taxon>
        <taxon>Marasmiineae</taxon>
        <taxon>Mycenaceae</taxon>
        <taxon>Mycena</taxon>
    </lineage>
</organism>
<proteinExistence type="predicted"/>
<gene>
    <name evidence="1" type="ORF">GGX14DRAFT_384095</name>
</gene>